<organism evidence="7 8">
    <name type="scientific">Mizuhopecten yessoensis</name>
    <name type="common">Japanese scallop</name>
    <name type="synonym">Patinopecten yessoensis</name>
    <dbReference type="NCBI Taxonomy" id="6573"/>
    <lineage>
        <taxon>Eukaryota</taxon>
        <taxon>Metazoa</taxon>
        <taxon>Spiralia</taxon>
        <taxon>Lophotrochozoa</taxon>
        <taxon>Mollusca</taxon>
        <taxon>Bivalvia</taxon>
        <taxon>Autobranchia</taxon>
        <taxon>Pteriomorphia</taxon>
        <taxon>Pectinida</taxon>
        <taxon>Pectinoidea</taxon>
        <taxon>Pectinidae</taxon>
        <taxon>Mizuhopecten</taxon>
    </lineage>
</organism>
<dbReference type="EMBL" id="NEDP02004053">
    <property type="protein sequence ID" value="OWF47021.1"/>
    <property type="molecule type" value="Genomic_DNA"/>
</dbReference>
<dbReference type="InterPro" id="IPR035902">
    <property type="entry name" value="Nuc_phospho_transferase"/>
</dbReference>
<dbReference type="GO" id="GO:0005829">
    <property type="term" value="C:cytosol"/>
    <property type="evidence" value="ECO:0007669"/>
    <property type="project" value="TreeGrafter"/>
</dbReference>
<dbReference type="Proteomes" id="UP000242188">
    <property type="component" value="Unassembled WGS sequence"/>
</dbReference>
<dbReference type="Pfam" id="PF02885">
    <property type="entry name" value="Glycos_trans_3N"/>
    <property type="match status" value="1"/>
</dbReference>
<dbReference type="OrthoDB" id="445007at2759"/>
<dbReference type="InterPro" id="IPR000053">
    <property type="entry name" value="Thymidine/pyrmidine_PPase"/>
</dbReference>
<comment type="catalytic activity">
    <reaction evidence="5">
        <text>thymidine + phosphate = 2-deoxy-alpha-D-ribose 1-phosphate + thymine</text>
        <dbReference type="Rhea" id="RHEA:16037"/>
        <dbReference type="ChEBI" id="CHEBI:17748"/>
        <dbReference type="ChEBI" id="CHEBI:17821"/>
        <dbReference type="ChEBI" id="CHEBI:43474"/>
        <dbReference type="ChEBI" id="CHEBI:57259"/>
        <dbReference type="EC" id="2.4.2.4"/>
    </reaction>
</comment>
<reference evidence="7 8" key="1">
    <citation type="journal article" date="2017" name="Nat. Ecol. Evol.">
        <title>Scallop genome provides insights into evolution of bilaterian karyotype and development.</title>
        <authorList>
            <person name="Wang S."/>
            <person name="Zhang J."/>
            <person name="Jiao W."/>
            <person name="Li J."/>
            <person name="Xun X."/>
            <person name="Sun Y."/>
            <person name="Guo X."/>
            <person name="Huan P."/>
            <person name="Dong B."/>
            <person name="Zhang L."/>
            <person name="Hu X."/>
            <person name="Sun X."/>
            <person name="Wang J."/>
            <person name="Zhao C."/>
            <person name="Wang Y."/>
            <person name="Wang D."/>
            <person name="Huang X."/>
            <person name="Wang R."/>
            <person name="Lv J."/>
            <person name="Li Y."/>
            <person name="Zhang Z."/>
            <person name="Liu B."/>
            <person name="Lu W."/>
            <person name="Hui Y."/>
            <person name="Liang J."/>
            <person name="Zhou Z."/>
            <person name="Hou R."/>
            <person name="Li X."/>
            <person name="Liu Y."/>
            <person name="Li H."/>
            <person name="Ning X."/>
            <person name="Lin Y."/>
            <person name="Zhao L."/>
            <person name="Xing Q."/>
            <person name="Dou J."/>
            <person name="Li Y."/>
            <person name="Mao J."/>
            <person name="Guo H."/>
            <person name="Dou H."/>
            <person name="Li T."/>
            <person name="Mu C."/>
            <person name="Jiang W."/>
            <person name="Fu Q."/>
            <person name="Fu X."/>
            <person name="Miao Y."/>
            <person name="Liu J."/>
            <person name="Yu Q."/>
            <person name="Li R."/>
            <person name="Liao H."/>
            <person name="Li X."/>
            <person name="Kong Y."/>
            <person name="Jiang Z."/>
            <person name="Chourrout D."/>
            <person name="Li R."/>
            <person name="Bao Z."/>
        </authorList>
    </citation>
    <scope>NUCLEOTIDE SEQUENCE [LARGE SCALE GENOMIC DNA]</scope>
    <source>
        <strain evidence="7 8">PY_sf001</strain>
    </source>
</reference>
<comment type="pathway">
    <text evidence="5">Pyrimidine metabolism; dTMP biosynthesis via salvage pathway; dTMP from thymine: step 1/2.</text>
</comment>
<name>A0A210QEA7_MIZYE</name>
<evidence type="ECO:0000259" key="6">
    <source>
        <dbReference type="SMART" id="SM00941"/>
    </source>
</evidence>
<gene>
    <name evidence="7" type="ORF">KP79_PYT07774</name>
</gene>
<proteinExistence type="inferred from homology"/>
<dbReference type="AlphaFoldDB" id="A0A210QEA7"/>
<dbReference type="InterPro" id="IPR017459">
    <property type="entry name" value="Glycosyl_Trfase_fam3_N_dom"/>
</dbReference>
<dbReference type="PANTHER" id="PTHR10515">
    <property type="entry name" value="THYMIDINE PHOSPHORYLASE"/>
    <property type="match status" value="1"/>
</dbReference>
<dbReference type="Gene3D" id="3.90.1170.30">
    <property type="entry name" value="Pyrimidine nucleoside phosphorylase-like, C-terminal domain"/>
    <property type="match status" value="1"/>
</dbReference>
<dbReference type="SMART" id="SM00941">
    <property type="entry name" value="PYNP_C"/>
    <property type="match status" value="1"/>
</dbReference>
<dbReference type="UniPathway" id="UPA00578">
    <property type="reaction ID" value="UER00638"/>
</dbReference>
<dbReference type="SUPFAM" id="SSF52418">
    <property type="entry name" value="Nucleoside phosphorylase/phosphoribosyltransferase catalytic domain"/>
    <property type="match status" value="1"/>
</dbReference>
<dbReference type="InterPro" id="IPR036320">
    <property type="entry name" value="Glycosyl_Trfase_fam3_N_dom_sf"/>
</dbReference>
<dbReference type="Gene3D" id="1.20.970.10">
    <property type="entry name" value="Transferase, Pyrimidine Nucleoside Phosphorylase, Chain C"/>
    <property type="match status" value="1"/>
</dbReference>
<protein>
    <recommendedName>
        <fullName evidence="5">Thymidine phosphorylase</fullName>
        <shortName evidence="5">TP</shortName>
        <ecNumber evidence="5">2.4.2.4</ecNumber>
    </recommendedName>
    <alternativeName>
        <fullName evidence="5">TdRPase</fullName>
    </alternativeName>
</protein>
<keyword evidence="8" id="KW-1185">Reference proteome</keyword>
<dbReference type="GO" id="GO:0006206">
    <property type="term" value="P:pyrimidine nucleobase metabolic process"/>
    <property type="evidence" value="ECO:0007669"/>
    <property type="project" value="InterPro"/>
</dbReference>
<evidence type="ECO:0000256" key="5">
    <source>
        <dbReference type="PIRNR" id="PIRNR000478"/>
    </source>
</evidence>
<dbReference type="InterPro" id="IPR017872">
    <property type="entry name" value="Pyrmidine_PPase_CS"/>
</dbReference>
<keyword evidence="3 5" id="KW-0328">Glycosyltransferase</keyword>
<comment type="subunit">
    <text evidence="2 5">Homodimer.</text>
</comment>
<evidence type="ECO:0000256" key="1">
    <source>
        <dbReference type="ARBA" id="ARBA00006915"/>
    </source>
</evidence>
<dbReference type="SUPFAM" id="SSF54680">
    <property type="entry name" value="Pyrimidine nucleoside phosphorylase C-terminal domain"/>
    <property type="match status" value="1"/>
</dbReference>
<dbReference type="InterPro" id="IPR036566">
    <property type="entry name" value="PYNP-like_C_sf"/>
</dbReference>
<dbReference type="Pfam" id="PF07831">
    <property type="entry name" value="PYNP_C"/>
    <property type="match status" value="1"/>
</dbReference>
<evidence type="ECO:0000313" key="7">
    <source>
        <dbReference type="EMBL" id="OWF47021.1"/>
    </source>
</evidence>
<dbReference type="STRING" id="6573.A0A210QEA7"/>
<accession>A0A210QEA7</accession>
<feature type="domain" description="Pyrimidine nucleoside phosphorylase C-terminal" evidence="6">
    <location>
        <begin position="368"/>
        <end position="442"/>
    </location>
</feature>
<dbReference type="NCBIfam" id="TIGR02644">
    <property type="entry name" value="Y_phosphoryl"/>
    <property type="match status" value="1"/>
</dbReference>
<dbReference type="InterPro" id="IPR013102">
    <property type="entry name" value="PYNP_C"/>
</dbReference>
<dbReference type="GO" id="GO:0009032">
    <property type="term" value="F:thymidine phosphorylase activity"/>
    <property type="evidence" value="ECO:0007669"/>
    <property type="project" value="UniProtKB-UniRule"/>
</dbReference>
<dbReference type="GO" id="GO:0006213">
    <property type="term" value="P:pyrimidine nucleoside metabolic process"/>
    <property type="evidence" value="ECO:0007669"/>
    <property type="project" value="UniProtKB-UniRule"/>
</dbReference>
<dbReference type="FunFam" id="3.40.1030.10:FF:000003">
    <property type="entry name" value="Pyrimidine-nucleoside phosphorylase"/>
    <property type="match status" value="1"/>
</dbReference>
<dbReference type="InterPro" id="IPR000312">
    <property type="entry name" value="Glycosyl_Trfase_fam3"/>
</dbReference>
<dbReference type="SUPFAM" id="SSF47648">
    <property type="entry name" value="Nucleoside phosphorylase/phosphoribosyltransferase N-terminal domain"/>
    <property type="match status" value="1"/>
</dbReference>
<evidence type="ECO:0000256" key="4">
    <source>
        <dbReference type="ARBA" id="ARBA00022679"/>
    </source>
</evidence>
<dbReference type="Gene3D" id="3.40.1030.10">
    <property type="entry name" value="Nucleoside phosphorylase/phosphoribosyltransferase catalytic domain"/>
    <property type="match status" value="1"/>
</dbReference>
<evidence type="ECO:0000256" key="2">
    <source>
        <dbReference type="ARBA" id="ARBA00011738"/>
    </source>
</evidence>
<dbReference type="PANTHER" id="PTHR10515:SF0">
    <property type="entry name" value="THYMIDINE PHOSPHORYLASE"/>
    <property type="match status" value="1"/>
</dbReference>
<comment type="similarity">
    <text evidence="1 5">Belongs to the thymidine/pyrimidine-nucleoside phosphorylase family.</text>
</comment>
<dbReference type="NCBIfam" id="NF004490">
    <property type="entry name" value="PRK05820.1"/>
    <property type="match status" value="1"/>
</dbReference>
<dbReference type="Pfam" id="PF00591">
    <property type="entry name" value="Glycos_transf_3"/>
    <property type="match status" value="1"/>
</dbReference>
<sequence length="459" mass="49902">MGIVDLIKKKAKGQALTEDEIARFVEGIVDGTVSEAQIGAMLMAIKWKELDKKETRCLTRCMVNSGDVLTWPDKWRGSMVDKHSTGGVGDKISLVLVPILACCDVKVPMVSGRGLDHTGGTLDKLEAIPGVSVEFDIDSIKSMVEDIGCCIVGQTESLVPADKQLYAIRDVTDTVDNNSLIASSVVSKKASENVDFLILDVKCGKAAVIQDEAAAEVLGKLMVDISNDIGMRTMALLTRMDHPIGLAIGNSLEVVESLRCLRWNCPVCSDSKKCLHCRGCHDILALVYELGGRLLCSAGKTQTLVESRCLMEEKIRNGEAMNCFKKLIVAQGAKQEVAECLCDPKTDFWAGLPKALHSKGLKVEQDGYVHDIDAFKCGKASWNLGAGRNKQVCDIKMGVGLELQVCLGDRIRKGDVWVTVYYDSDTVPVEVEAMLNQALVVKDQELTHTNGSRVVKVIT</sequence>
<evidence type="ECO:0000256" key="3">
    <source>
        <dbReference type="ARBA" id="ARBA00022676"/>
    </source>
</evidence>
<dbReference type="GO" id="GO:0004645">
    <property type="term" value="F:1,4-alpha-oligoglucan phosphorylase activity"/>
    <property type="evidence" value="ECO:0007669"/>
    <property type="project" value="InterPro"/>
</dbReference>
<evidence type="ECO:0000313" key="8">
    <source>
        <dbReference type="Proteomes" id="UP000242188"/>
    </source>
</evidence>
<dbReference type="PROSITE" id="PS00647">
    <property type="entry name" value="THYMID_PHOSPHORYLASE"/>
    <property type="match status" value="1"/>
</dbReference>
<comment type="function">
    <text evidence="5">Catalyzes the reversible phosphorolysis of thymidine. The produced molecules are then utilized as carbon and energy sources or in the rescue of pyrimidine bases for nucleotide synthesis.</text>
</comment>
<dbReference type="PIRSF" id="PIRSF000478">
    <property type="entry name" value="TP_PyNP"/>
    <property type="match status" value="1"/>
</dbReference>
<dbReference type="InterPro" id="IPR018090">
    <property type="entry name" value="Pyrmidine_PPas_bac/euk"/>
</dbReference>
<dbReference type="EC" id="2.4.2.4" evidence="5"/>
<comment type="caution">
    <text evidence="7">The sequence shown here is derived from an EMBL/GenBank/DDBJ whole genome shotgun (WGS) entry which is preliminary data.</text>
</comment>
<keyword evidence="4 5" id="KW-0808">Transferase</keyword>